<dbReference type="KEGG" id="cmp:Cha6605_4670"/>
<feature type="transmembrane region" description="Helical" evidence="1">
    <location>
        <begin position="107"/>
        <end position="124"/>
    </location>
</feature>
<dbReference type="eggNOG" id="COG3307">
    <property type="taxonomic scope" value="Bacteria"/>
</dbReference>
<keyword evidence="2" id="KW-0436">Ligase</keyword>
<sequence length="459" mass="51221">MNKTFIDQLIGFISTPIGIIGIAIGLLMVVKASRDRPTGWLLFSLCCFASSLNTFKDQWTRVTPPLMFPLQQIRSNGRPLAIVLLILLIFVALQTQNNWRQKLLPKAINYLLAVQFCIFAKTVLYGDREFAVISALTFGGIIFMFKMGPGKWMQDDENFHLAVKSIAVAGLIFVFVNSIQFLINRQPITFVQGRFLGTTGNPQHAGVLLAATIPCLMFLIQKIPRWNFAKFLWVATLMVTLYFLLLSGSRTGLMMSAVSILLFYRNNGGAWLRIILFLAISAALVLPFLGADSLSSSSTGIDTNVSDRFTSTSNTRENVWNGMWNAFMDNILFGSPLAQGSRFGYGENSWLAVGASLGLMGFIPMMMMGWESVKMIWQLNQLSNRNSYYFFQSSAVIAGLGSMLIGSCFEAFLLGNITFSLLAFLTYLMMGGYLLEVDRFRTYQASIEAEYVDNVGIYQ</sequence>
<dbReference type="OrthoDB" id="477469at2"/>
<keyword evidence="1" id="KW-0812">Transmembrane</keyword>
<reference evidence="2 3" key="1">
    <citation type="submission" date="2012-05" db="EMBL/GenBank/DDBJ databases">
        <title>Finished chromosome of genome of Chamaesiphon sp. PCC 6605.</title>
        <authorList>
            <consortium name="US DOE Joint Genome Institute"/>
            <person name="Gugger M."/>
            <person name="Coursin T."/>
            <person name="Rippka R."/>
            <person name="Tandeau De Marsac N."/>
            <person name="Huntemann M."/>
            <person name="Wei C.-L."/>
            <person name="Han J."/>
            <person name="Detter J.C."/>
            <person name="Han C."/>
            <person name="Tapia R."/>
            <person name="Chen A."/>
            <person name="Kyrpides N."/>
            <person name="Mavromatis K."/>
            <person name="Markowitz V."/>
            <person name="Szeto E."/>
            <person name="Ivanova N."/>
            <person name="Pagani I."/>
            <person name="Pati A."/>
            <person name="Goodwin L."/>
            <person name="Nordberg H.P."/>
            <person name="Cantor M.N."/>
            <person name="Hua S.X."/>
            <person name="Woyke T."/>
            <person name="Kerfeld C.A."/>
        </authorList>
    </citation>
    <scope>NUCLEOTIDE SEQUENCE [LARGE SCALE GENOMIC DNA]</scope>
    <source>
        <strain evidence="3">ATCC 27169 / PCC 6605</strain>
    </source>
</reference>
<dbReference type="EMBL" id="CP003600">
    <property type="protein sequence ID" value="AFY95588.1"/>
    <property type="molecule type" value="Genomic_DNA"/>
</dbReference>
<gene>
    <name evidence="2" type="ORF">Cha6605_4670</name>
</gene>
<evidence type="ECO:0000313" key="2">
    <source>
        <dbReference type="EMBL" id="AFY95588.1"/>
    </source>
</evidence>
<feature type="transmembrane region" description="Helical" evidence="1">
    <location>
        <begin position="37"/>
        <end position="55"/>
    </location>
</feature>
<evidence type="ECO:0000256" key="1">
    <source>
        <dbReference type="SAM" id="Phobius"/>
    </source>
</evidence>
<evidence type="ECO:0000313" key="3">
    <source>
        <dbReference type="Proteomes" id="UP000010366"/>
    </source>
</evidence>
<feature type="transmembrane region" description="Helical" evidence="1">
    <location>
        <begin position="12"/>
        <end position="30"/>
    </location>
</feature>
<feature type="transmembrane region" description="Helical" evidence="1">
    <location>
        <begin position="203"/>
        <end position="220"/>
    </location>
</feature>
<feature type="transmembrane region" description="Helical" evidence="1">
    <location>
        <begin position="130"/>
        <end position="149"/>
    </location>
</feature>
<accession>K9ULP7</accession>
<feature type="transmembrane region" description="Helical" evidence="1">
    <location>
        <begin position="413"/>
        <end position="435"/>
    </location>
</feature>
<dbReference type="RefSeq" id="WP_015161684.1">
    <property type="nucleotide sequence ID" value="NC_019697.1"/>
</dbReference>
<feature type="transmembrane region" description="Helical" evidence="1">
    <location>
        <begin position="270"/>
        <end position="289"/>
    </location>
</feature>
<dbReference type="HOGENOM" id="CLU_613487_0_0_3"/>
<organism evidence="2 3">
    <name type="scientific">Chamaesiphon minutus (strain ATCC 27169 / PCC 6605)</name>
    <dbReference type="NCBI Taxonomy" id="1173020"/>
    <lineage>
        <taxon>Bacteria</taxon>
        <taxon>Bacillati</taxon>
        <taxon>Cyanobacteriota</taxon>
        <taxon>Cyanophyceae</taxon>
        <taxon>Gomontiellales</taxon>
        <taxon>Chamaesiphonaceae</taxon>
        <taxon>Chamaesiphon</taxon>
    </lineage>
</organism>
<dbReference type="Proteomes" id="UP000010366">
    <property type="component" value="Chromosome"/>
</dbReference>
<proteinExistence type="predicted"/>
<dbReference type="PANTHER" id="PTHR37422:SF13">
    <property type="entry name" value="LIPOPOLYSACCHARIDE BIOSYNTHESIS PROTEIN PA4999-RELATED"/>
    <property type="match status" value="1"/>
</dbReference>
<feature type="transmembrane region" description="Helical" evidence="1">
    <location>
        <begin position="350"/>
        <end position="368"/>
    </location>
</feature>
<keyword evidence="1" id="KW-1133">Transmembrane helix</keyword>
<feature type="transmembrane region" description="Helical" evidence="1">
    <location>
        <begin position="388"/>
        <end position="406"/>
    </location>
</feature>
<feature type="transmembrane region" description="Helical" evidence="1">
    <location>
        <begin position="232"/>
        <end position="264"/>
    </location>
</feature>
<feature type="transmembrane region" description="Helical" evidence="1">
    <location>
        <begin position="161"/>
        <end position="183"/>
    </location>
</feature>
<dbReference type="AlphaFoldDB" id="K9ULP7"/>
<keyword evidence="1" id="KW-0472">Membrane</keyword>
<feature type="transmembrane region" description="Helical" evidence="1">
    <location>
        <begin position="75"/>
        <end position="95"/>
    </location>
</feature>
<dbReference type="InterPro" id="IPR051533">
    <property type="entry name" value="WaaL-like"/>
</dbReference>
<dbReference type="GO" id="GO:0016874">
    <property type="term" value="F:ligase activity"/>
    <property type="evidence" value="ECO:0007669"/>
    <property type="project" value="UniProtKB-KW"/>
</dbReference>
<dbReference type="STRING" id="1173020.Cha6605_4670"/>
<protein>
    <submittedName>
        <fullName evidence="2">O-Antigen ligase</fullName>
    </submittedName>
</protein>
<dbReference type="PANTHER" id="PTHR37422">
    <property type="entry name" value="TEICHURONIC ACID BIOSYNTHESIS PROTEIN TUAE"/>
    <property type="match status" value="1"/>
</dbReference>
<name>K9ULP7_CHAP6</name>
<keyword evidence="3" id="KW-1185">Reference proteome</keyword>
<dbReference type="PATRIC" id="fig|1173020.3.peg.5338"/>